<reference evidence="11 12" key="1">
    <citation type="submission" date="2024-11" db="EMBL/GenBank/DDBJ databases">
        <title>Chromosome-level genome assembly of the freshwater bivalve Anodonta woodiana.</title>
        <authorList>
            <person name="Chen X."/>
        </authorList>
    </citation>
    <scope>NUCLEOTIDE SEQUENCE [LARGE SCALE GENOMIC DNA]</scope>
    <source>
        <strain evidence="11">MN2024</strain>
        <tissue evidence="11">Gills</tissue>
    </source>
</reference>
<comment type="similarity">
    <text evidence="10">Belongs to the ELO family.</text>
</comment>
<comment type="subcellular location">
    <subcellularLocation>
        <location evidence="1">Membrane</location>
        <topology evidence="1">Multi-pass membrane protein</topology>
    </subcellularLocation>
</comment>
<evidence type="ECO:0000256" key="2">
    <source>
        <dbReference type="ARBA" id="ARBA00022516"/>
    </source>
</evidence>
<dbReference type="GO" id="GO:0006633">
    <property type="term" value="P:fatty acid biosynthetic process"/>
    <property type="evidence" value="ECO:0007669"/>
    <property type="project" value="UniProtKB-KW"/>
</dbReference>
<evidence type="ECO:0000256" key="1">
    <source>
        <dbReference type="ARBA" id="ARBA00004141"/>
    </source>
</evidence>
<feature type="transmembrane region" description="Helical" evidence="10">
    <location>
        <begin position="162"/>
        <end position="185"/>
    </location>
</feature>
<sequence>MNKGKELIEWIMSKGDPRVQNWPLMESPWPVLSILILYLITLRQGPKLMEQQKPFQMSEFLVLYNLGLVLMSAYMFYEFFISSYLAGYSYVCQPVDYSTNSLAIRMASVCWWYFFSKIIELVDTVFLILRKKPISFLHVYHHSTMLLNWWLGVKFVAGGQSWFLAMLNTFVHIIMYSYYGLTAVGPEIQKYLWWKKIPYSAAAGMYAQFFAVIIHTGINLCVECNFPAGYNVAVILYAFSLILLFGNFYRKTYRSKSEKSI</sequence>
<dbReference type="PROSITE" id="PS01188">
    <property type="entry name" value="ELO"/>
    <property type="match status" value="1"/>
</dbReference>
<keyword evidence="8 10" id="KW-0472">Membrane</keyword>
<feature type="transmembrane region" description="Helical" evidence="10">
    <location>
        <begin position="230"/>
        <end position="249"/>
    </location>
</feature>
<evidence type="ECO:0000256" key="8">
    <source>
        <dbReference type="ARBA" id="ARBA00023136"/>
    </source>
</evidence>
<feature type="transmembrane region" description="Helical" evidence="10">
    <location>
        <begin position="197"/>
        <end position="218"/>
    </location>
</feature>
<gene>
    <name evidence="11" type="ORF">ACJMK2_041724</name>
</gene>
<evidence type="ECO:0000313" key="12">
    <source>
        <dbReference type="Proteomes" id="UP001634394"/>
    </source>
</evidence>
<organism evidence="11 12">
    <name type="scientific">Sinanodonta woodiana</name>
    <name type="common">Chinese pond mussel</name>
    <name type="synonym">Anodonta woodiana</name>
    <dbReference type="NCBI Taxonomy" id="1069815"/>
    <lineage>
        <taxon>Eukaryota</taxon>
        <taxon>Metazoa</taxon>
        <taxon>Spiralia</taxon>
        <taxon>Lophotrochozoa</taxon>
        <taxon>Mollusca</taxon>
        <taxon>Bivalvia</taxon>
        <taxon>Autobranchia</taxon>
        <taxon>Heteroconchia</taxon>
        <taxon>Palaeoheterodonta</taxon>
        <taxon>Unionida</taxon>
        <taxon>Unionoidea</taxon>
        <taxon>Unionidae</taxon>
        <taxon>Unioninae</taxon>
        <taxon>Sinanodonta</taxon>
    </lineage>
</organism>
<feature type="transmembrane region" description="Helical" evidence="10">
    <location>
        <begin position="136"/>
        <end position="156"/>
    </location>
</feature>
<evidence type="ECO:0000256" key="7">
    <source>
        <dbReference type="ARBA" id="ARBA00023098"/>
    </source>
</evidence>
<comment type="catalytic activity">
    <reaction evidence="10">
        <text>a very-long-chain acyl-CoA + malonyl-CoA + H(+) = a very-long-chain 3-oxoacyl-CoA + CO2 + CoA</text>
        <dbReference type="Rhea" id="RHEA:32727"/>
        <dbReference type="ChEBI" id="CHEBI:15378"/>
        <dbReference type="ChEBI" id="CHEBI:16526"/>
        <dbReference type="ChEBI" id="CHEBI:57287"/>
        <dbReference type="ChEBI" id="CHEBI:57384"/>
        <dbReference type="ChEBI" id="CHEBI:90725"/>
        <dbReference type="ChEBI" id="CHEBI:90736"/>
        <dbReference type="EC" id="2.3.1.199"/>
    </reaction>
</comment>
<dbReference type="AlphaFoldDB" id="A0ABD3W552"/>
<dbReference type="PANTHER" id="PTHR11157:SF126">
    <property type="entry name" value="ELONGATION OF VERY LONG CHAIN FATTY ACIDS PROTEIN"/>
    <property type="match status" value="1"/>
</dbReference>
<dbReference type="EMBL" id="JBJQND010000008">
    <property type="protein sequence ID" value="KAL3868979.1"/>
    <property type="molecule type" value="Genomic_DNA"/>
</dbReference>
<name>A0ABD3W552_SINWO</name>
<keyword evidence="9 10" id="KW-0275">Fatty acid biosynthesis</keyword>
<protein>
    <recommendedName>
        <fullName evidence="10">Elongation of very long chain fatty acids protein</fullName>
        <ecNumber evidence="10">2.3.1.199</ecNumber>
    </recommendedName>
    <alternativeName>
        <fullName evidence="10">Very-long-chain 3-oxoacyl-CoA synthase</fullName>
    </alternativeName>
</protein>
<feature type="transmembrane region" description="Helical" evidence="10">
    <location>
        <begin position="61"/>
        <end position="91"/>
    </location>
</feature>
<feature type="transmembrane region" description="Helical" evidence="10">
    <location>
        <begin position="22"/>
        <end position="40"/>
    </location>
</feature>
<evidence type="ECO:0000313" key="11">
    <source>
        <dbReference type="EMBL" id="KAL3868979.1"/>
    </source>
</evidence>
<dbReference type="InterPro" id="IPR030457">
    <property type="entry name" value="ELO_CS"/>
</dbReference>
<dbReference type="EC" id="2.3.1.199" evidence="10"/>
<accession>A0ABD3W552</accession>
<dbReference type="PANTHER" id="PTHR11157">
    <property type="entry name" value="FATTY ACID ACYL TRANSFERASE-RELATED"/>
    <property type="match status" value="1"/>
</dbReference>
<evidence type="ECO:0000256" key="5">
    <source>
        <dbReference type="ARBA" id="ARBA00022832"/>
    </source>
</evidence>
<evidence type="ECO:0000256" key="6">
    <source>
        <dbReference type="ARBA" id="ARBA00022989"/>
    </source>
</evidence>
<keyword evidence="7 10" id="KW-0443">Lipid metabolism</keyword>
<feature type="transmembrane region" description="Helical" evidence="10">
    <location>
        <begin position="111"/>
        <end position="129"/>
    </location>
</feature>
<dbReference type="InterPro" id="IPR002076">
    <property type="entry name" value="ELO_fam"/>
</dbReference>
<keyword evidence="5 10" id="KW-0276">Fatty acid metabolism</keyword>
<evidence type="ECO:0000256" key="4">
    <source>
        <dbReference type="ARBA" id="ARBA00022692"/>
    </source>
</evidence>
<proteinExistence type="inferred from homology"/>
<keyword evidence="6 10" id="KW-1133">Transmembrane helix</keyword>
<keyword evidence="4 10" id="KW-0812">Transmembrane</keyword>
<evidence type="ECO:0000256" key="9">
    <source>
        <dbReference type="ARBA" id="ARBA00023160"/>
    </source>
</evidence>
<dbReference type="Pfam" id="PF01151">
    <property type="entry name" value="ELO"/>
    <property type="match status" value="1"/>
</dbReference>
<dbReference type="GO" id="GO:0016020">
    <property type="term" value="C:membrane"/>
    <property type="evidence" value="ECO:0007669"/>
    <property type="project" value="UniProtKB-SubCell"/>
</dbReference>
<dbReference type="GO" id="GO:0009922">
    <property type="term" value="F:fatty acid elongase activity"/>
    <property type="evidence" value="ECO:0007669"/>
    <property type="project" value="UniProtKB-EC"/>
</dbReference>
<evidence type="ECO:0000256" key="3">
    <source>
        <dbReference type="ARBA" id="ARBA00022679"/>
    </source>
</evidence>
<keyword evidence="3 10" id="KW-0808">Transferase</keyword>
<evidence type="ECO:0000256" key="10">
    <source>
        <dbReference type="RuleBase" id="RU361115"/>
    </source>
</evidence>
<comment type="caution">
    <text evidence="11">The sequence shown here is derived from an EMBL/GenBank/DDBJ whole genome shotgun (WGS) entry which is preliminary data.</text>
</comment>
<dbReference type="Proteomes" id="UP001634394">
    <property type="component" value="Unassembled WGS sequence"/>
</dbReference>
<keyword evidence="2 10" id="KW-0444">Lipid biosynthesis</keyword>
<keyword evidence="12" id="KW-1185">Reference proteome</keyword>